<feature type="domain" description="C3H1-type" evidence="7">
    <location>
        <begin position="118"/>
        <end position="145"/>
    </location>
</feature>
<dbReference type="InterPro" id="IPR000571">
    <property type="entry name" value="Znf_CCCH"/>
</dbReference>
<evidence type="ECO:0000256" key="2">
    <source>
        <dbReference type="ARBA" id="ARBA00022737"/>
    </source>
</evidence>
<evidence type="ECO:0000259" key="7">
    <source>
        <dbReference type="PROSITE" id="PS50103"/>
    </source>
</evidence>
<dbReference type="SUPFAM" id="SSF90229">
    <property type="entry name" value="CCCH zinc finger"/>
    <property type="match status" value="2"/>
</dbReference>
<name>A0A6G0U933_APHGL</name>
<evidence type="ECO:0000256" key="4">
    <source>
        <dbReference type="ARBA" id="ARBA00022833"/>
    </source>
</evidence>
<dbReference type="GO" id="GO:0008270">
    <property type="term" value="F:zinc ion binding"/>
    <property type="evidence" value="ECO:0007669"/>
    <property type="project" value="UniProtKB-KW"/>
</dbReference>
<dbReference type="Gene3D" id="4.10.1000.10">
    <property type="entry name" value="Zinc finger, CCCH-type"/>
    <property type="match status" value="1"/>
</dbReference>
<dbReference type="InterPro" id="IPR045124">
    <property type="entry name" value="Su(sable)-like"/>
</dbReference>
<accession>A0A6G0U933</accession>
<dbReference type="EMBL" id="VYZN01000001">
    <property type="protein sequence ID" value="KAE9545584.1"/>
    <property type="molecule type" value="Genomic_DNA"/>
</dbReference>
<keyword evidence="2" id="KW-0677">Repeat</keyword>
<reference evidence="8 9" key="1">
    <citation type="submission" date="2019-08" db="EMBL/GenBank/DDBJ databases">
        <title>The genome of the soybean aphid Biotype 1, its phylome, world population structure and adaptation to the North American continent.</title>
        <authorList>
            <person name="Giordano R."/>
            <person name="Donthu R.K."/>
            <person name="Hernandez A.G."/>
            <person name="Wright C.L."/>
            <person name="Zimin A.V."/>
        </authorList>
    </citation>
    <scope>NUCLEOTIDE SEQUENCE [LARGE SCALE GENOMIC DNA]</scope>
    <source>
        <tissue evidence="8">Whole aphids</tissue>
    </source>
</reference>
<keyword evidence="4 5" id="KW-0862">Zinc</keyword>
<sequence>MDDDRRKRSRFDQSNEKEQLRLKNNKNGLFNRRTNNDTLMEPIETVNDEEIVYVVETNSPDVYNFETFPQEFENEEEFRPLNNFDRRGRGRQSGGNSVLCSVRQYLIAGLGMKNKRSENDEKVCQYFYQSKCLKENNCTYSHQQLNGYKMKLCKFYLIDCCSKEDRCTFMHSGFLCKYYHTGMKFYSGSFGKLRYDLPEYENENEDFKRNQNHPPLQKLILYLKMIRAKFLQIPVPLELKSFDKNSDENVEAINNNNNSSIPMPSPSRDEPMVDDTLKILLLLPKKPKKKHLKRIQVHQKYYNETYMSDVRYSQEEYYPSDILEHSVSTTINNKLKKNNHPKILHLSQTHQKLNKKSIIKEPAASSTFSNSCAVELNACLSSHLPMKYQLIPCQVSIPNYSRIPPMVGIDDPRLRHSIIAAKDPMLIQNAPLTVSAVNVRPNDPRWKPMADRDPRQWHRFNMDQRKNYINYF</sequence>
<evidence type="ECO:0000256" key="3">
    <source>
        <dbReference type="ARBA" id="ARBA00022771"/>
    </source>
</evidence>
<evidence type="ECO:0000313" key="8">
    <source>
        <dbReference type="EMBL" id="KAE9545584.1"/>
    </source>
</evidence>
<feature type="compositionally biased region" description="Basic and acidic residues" evidence="6">
    <location>
        <begin position="1"/>
        <end position="21"/>
    </location>
</feature>
<dbReference type="PROSITE" id="PS50103">
    <property type="entry name" value="ZF_C3H1"/>
    <property type="match status" value="2"/>
</dbReference>
<dbReference type="AlphaFoldDB" id="A0A6G0U933"/>
<dbReference type="Proteomes" id="UP000475862">
    <property type="component" value="Unassembled WGS sequence"/>
</dbReference>
<evidence type="ECO:0000256" key="1">
    <source>
        <dbReference type="ARBA" id="ARBA00022723"/>
    </source>
</evidence>
<dbReference type="OrthoDB" id="411372at2759"/>
<feature type="zinc finger region" description="C3H1-type" evidence="5">
    <location>
        <begin position="118"/>
        <end position="145"/>
    </location>
</feature>
<proteinExistence type="predicted"/>
<evidence type="ECO:0000256" key="5">
    <source>
        <dbReference type="PROSITE-ProRule" id="PRU00723"/>
    </source>
</evidence>
<comment type="caution">
    <text evidence="8">The sequence shown here is derived from an EMBL/GenBank/DDBJ whole genome shotgun (WGS) entry which is preliminary data.</text>
</comment>
<feature type="domain" description="C3H1-type" evidence="7">
    <location>
        <begin position="147"/>
        <end position="174"/>
    </location>
</feature>
<gene>
    <name evidence="8" type="ORF">AGLY_001127</name>
</gene>
<keyword evidence="3 5" id="KW-0863">Zinc-finger</keyword>
<keyword evidence="9" id="KW-1185">Reference proteome</keyword>
<organism evidence="8 9">
    <name type="scientific">Aphis glycines</name>
    <name type="common">Soybean aphid</name>
    <dbReference type="NCBI Taxonomy" id="307491"/>
    <lineage>
        <taxon>Eukaryota</taxon>
        <taxon>Metazoa</taxon>
        <taxon>Ecdysozoa</taxon>
        <taxon>Arthropoda</taxon>
        <taxon>Hexapoda</taxon>
        <taxon>Insecta</taxon>
        <taxon>Pterygota</taxon>
        <taxon>Neoptera</taxon>
        <taxon>Paraneoptera</taxon>
        <taxon>Hemiptera</taxon>
        <taxon>Sternorrhyncha</taxon>
        <taxon>Aphidomorpha</taxon>
        <taxon>Aphidoidea</taxon>
        <taxon>Aphididae</taxon>
        <taxon>Aphidini</taxon>
        <taxon>Aphis</taxon>
        <taxon>Aphis</taxon>
    </lineage>
</organism>
<dbReference type="PANTHER" id="PTHR13119">
    <property type="entry name" value="ZINC FINGER CCCH DOMAIN-CONTAINING PROTEI"/>
    <property type="match status" value="1"/>
</dbReference>
<evidence type="ECO:0000313" key="9">
    <source>
        <dbReference type="Proteomes" id="UP000475862"/>
    </source>
</evidence>
<dbReference type="GO" id="GO:0045892">
    <property type="term" value="P:negative regulation of DNA-templated transcription"/>
    <property type="evidence" value="ECO:0007669"/>
    <property type="project" value="InterPro"/>
</dbReference>
<feature type="zinc finger region" description="C3H1-type" evidence="5">
    <location>
        <begin position="147"/>
        <end position="174"/>
    </location>
</feature>
<evidence type="ECO:0000256" key="6">
    <source>
        <dbReference type="SAM" id="MobiDB-lite"/>
    </source>
</evidence>
<feature type="compositionally biased region" description="Polar residues" evidence="6">
    <location>
        <begin position="25"/>
        <end position="34"/>
    </location>
</feature>
<protein>
    <recommendedName>
        <fullName evidence="7">C3H1-type domain-containing protein</fullName>
    </recommendedName>
</protein>
<feature type="region of interest" description="Disordered" evidence="6">
    <location>
        <begin position="1"/>
        <end position="34"/>
    </location>
</feature>
<dbReference type="GO" id="GO:0005634">
    <property type="term" value="C:nucleus"/>
    <property type="evidence" value="ECO:0007669"/>
    <property type="project" value="TreeGrafter"/>
</dbReference>
<dbReference type="InterPro" id="IPR036855">
    <property type="entry name" value="Znf_CCCH_sf"/>
</dbReference>
<keyword evidence="1 5" id="KW-0479">Metal-binding</keyword>
<dbReference type="PANTHER" id="PTHR13119:SF12">
    <property type="entry name" value="PROTEIN SUPPRESSOR OF SABLE"/>
    <property type="match status" value="1"/>
</dbReference>
<dbReference type="GO" id="GO:0003723">
    <property type="term" value="F:RNA binding"/>
    <property type="evidence" value="ECO:0007669"/>
    <property type="project" value="InterPro"/>
</dbReference>
<dbReference type="SMART" id="SM00356">
    <property type="entry name" value="ZnF_C3H1"/>
    <property type="match status" value="2"/>
</dbReference>